<dbReference type="InterPro" id="IPR035965">
    <property type="entry name" value="PAS-like_dom_sf"/>
</dbReference>
<organism evidence="7 8">
    <name type="scientific">Planosporangium thailandense</name>
    <dbReference type="NCBI Taxonomy" id="765197"/>
    <lineage>
        <taxon>Bacteria</taxon>
        <taxon>Bacillati</taxon>
        <taxon>Actinomycetota</taxon>
        <taxon>Actinomycetes</taxon>
        <taxon>Micromonosporales</taxon>
        <taxon>Micromonosporaceae</taxon>
        <taxon>Planosporangium</taxon>
    </lineage>
</organism>
<dbReference type="Gene3D" id="3.30.450.40">
    <property type="match status" value="1"/>
</dbReference>
<gene>
    <name evidence="7" type="ORF">HC031_15015</name>
</gene>
<accession>A0ABX0Y0P7</accession>
<dbReference type="InterPro" id="IPR011006">
    <property type="entry name" value="CheY-like_superfamily"/>
</dbReference>
<keyword evidence="8" id="KW-1185">Reference proteome</keyword>
<dbReference type="SUPFAM" id="SSF55785">
    <property type="entry name" value="PYP-like sensor domain (PAS domain)"/>
    <property type="match status" value="1"/>
</dbReference>
<name>A0ABX0Y0P7_9ACTN</name>
<dbReference type="Proteomes" id="UP000722989">
    <property type="component" value="Unassembled WGS sequence"/>
</dbReference>
<dbReference type="PANTHER" id="PTHR43156">
    <property type="entry name" value="STAGE II SPORULATION PROTEIN E-RELATED"/>
    <property type="match status" value="1"/>
</dbReference>
<evidence type="ECO:0000256" key="3">
    <source>
        <dbReference type="ARBA" id="ARBA00023163"/>
    </source>
</evidence>
<dbReference type="PROSITE" id="PS50921">
    <property type="entry name" value="ANTAR"/>
    <property type="match status" value="1"/>
</dbReference>
<feature type="region of interest" description="Disordered" evidence="4">
    <location>
        <begin position="125"/>
        <end position="167"/>
    </location>
</feature>
<reference evidence="7 8" key="1">
    <citation type="submission" date="2020-03" db="EMBL/GenBank/DDBJ databases">
        <title>WGS of the type strain of Planosporangium spp.</title>
        <authorList>
            <person name="Thawai C."/>
        </authorList>
    </citation>
    <scope>NUCLEOTIDE SEQUENCE [LARGE SCALE GENOMIC DNA]</scope>
    <source>
        <strain evidence="7 8">TBRC 5610</strain>
    </source>
</reference>
<dbReference type="InterPro" id="IPR052016">
    <property type="entry name" value="Bact_Sigma-Reg"/>
</dbReference>
<evidence type="ECO:0000259" key="5">
    <source>
        <dbReference type="PROSITE" id="PS50113"/>
    </source>
</evidence>
<evidence type="ECO:0000313" key="7">
    <source>
        <dbReference type="EMBL" id="NJC71015.1"/>
    </source>
</evidence>
<dbReference type="Pfam" id="PF03861">
    <property type="entry name" value="ANTAR"/>
    <property type="match status" value="1"/>
</dbReference>
<dbReference type="InterPro" id="IPR036457">
    <property type="entry name" value="PPM-type-like_dom_sf"/>
</dbReference>
<feature type="domain" description="PAC" evidence="5">
    <location>
        <begin position="528"/>
        <end position="579"/>
    </location>
</feature>
<keyword evidence="3" id="KW-0804">Transcription</keyword>
<dbReference type="InterPro" id="IPR000700">
    <property type="entry name" value="PAS-assoc_C"/>
</dbReference>
<dbReference type="PANTHER" id="PTHR43156:SF2">
    <property type="entry name" value="STAGE II SPORULATION PROTEIN E"/>
    <property type="match status" value="1"/>
</dbReference>
<dbReference type="InterPro" id="IPR001932">
    <property type="entry name" value="PPM-type_phosphatase-like_dom"/>
</dbReference>
<feature type="compositionally biased region" description="Basic and acidic residues" evidence="4">
    <location>
        <begin position="7"/>
        <end position="26"/>
    </location>
</feature>
<dbReference type="Gene3D" id="1.10.10.10">
    <property type="entry name" value="Winged helix-like DNA-binding domain superfamily/Winged helix DNA-binding domain"/>
    <property type="match status" value="1"/>
</dbReference>
<dbReference type="RefSeq" id="WP_167925920.1">
    <property type="nucleotide sequence ID" value="NZ_JAATVY010000009.1"/>
</dbReference>
<dbReference type="SMART" id="SM01012">
    <property type="entry name" value="ANTAR"/>
    <property type="match status" value="1"/>
</dbReference>
<feature type="compositionally biased region" description="Low complexity" evidence="4">
    <location>
        <begin position="33"/>
        <end position="48"/>
    </location>
</feature>
<dbReference type="EMBL" id="JAATVY010000009">
    <property type="protein sequence ID" value="NJC71015.1"/>
    <property type="molecule type" value="Genomic_DNA"/>
</dbReference>
<sequence length="829" mass="88414">MVTSERTWGRDQMRERPDEQWRDAAGRRVPAGEARVPEPTEAPEPAGALEPAEALAAVVAKLRTELAGVRTAMRNRAVIEQAKGVLVERLGVTPDEGFDHLKRLSQRANVKLVEVAATIVGATSPDPRAAPVTEITDEQLRARAGRSRGRSDPAAGRRPNRPAARSALQAQHQLISARIAASTTFDEAAEVVGAAEAGWPPPAAVVITLREPTGAHRFVGGYGPGLPHRGGWQPVPPPLDTAIAEATRDGAPLLVTDDGRTSAAFAAPLLDGERVIGALCLSWPEPVDLDADTRRYLSALATPVASKAVELAEELPPEAGATGGPADPAAWLPIVGETVPDPVALLAPVHEDGRVVDFRVEYANAAATRRISPTRIGNNPTLLTIYPRLGSELLLPRFVELLRTGRPQRLGPVRLRSATGDGAPTTRFLSAHASLVGDRVVLAWRVHDEAELVHAQLLDAERIARIGSFRWELDRAEPYCSPQLYRMFHGDERPRPIAVDELSGCVYSDDLPAVEDAVRRTLVGGEQLSWEFRGADRLAGRRLRIVAEPELDGTGAVTAIRGTVQDVTEERAIADRLRLAEEALTAQRLRVDAELRAAQSLHRALMPSEPELGATEGLWVTGRTRSSRGGTRVDGNWYDACALPEGVSLLVVGDVAGTGLAAMTTAARLRYAIRAYAALDMSPGQLLASVNTLLCALEPERTATLMVARYEAKERRLRWAAAGQAAPVRYRRDGGAELLPGQLGLPVGVLAEATYSDATVDVAPGDRLLLYTDSLVGARGTDLVSALDVLLGAGAHAGRDDVEAVVSHVVGSLHVGADADMGAMLVRVA</sequence>
<evidence type="ECO:0000313" key="8">
    <source>
        <dbReference type="Proteomes" id="UP000722989"/>
    </source>
</evidence>
<evidence type="ECO:0000256" key="2">
    <source>
        <dbReference type="ARBA" id="ARBA00023015"/>
    </source>
</evidence>
<evidence type="ECO:0000256" key="4">
    <source>
        <dbReference type="SAM" id="MobiDB-lite"/>
    </source>
</evidence>
<dbReference type="InterPro" id="IPR036388">
    <property type="entry name" value="WH-like_DNA-bd_sf"/>
</dbReference>
<dbReference type="SUPFAM" id="SSF55781">
    <property type="entry name" value="GAF domain-like"/>
    <property type="match status" value="1"/>
</dbReference>
<dbReference type="InterPro" id="IPR029016">
    <property type="entry name" value="GAF-like_dom_sf"/>
</dbReference>
<proteinExistence type="predicted"/>
<dbReference type="InterPro" id="IPR005561">
    <property type="entry name" value="ANTAR"/>
</dbReference>
<keyword evidence="1" id="KW-0378">Hydrolase</keyword>
<dbReference type="Pfam" id="PF07228">
    <property type="entry name" value="SpoIIE"/>
    <property type="match status" value="1"/>
</dbReference>
<dbReference type="Gene3D" id="3.30.450.20">
    <property type="entry name" value="PAS domain"/>
    <property type="match status" value="1"/>
</dbReference>
<protein>
    <submittedName>
        <fullName evidence="7">SpoIIE family protein phosphatase</fullName>
    </submittedName>
</protein>
<comment type="caution">
    <text evidence="7">The sequence shown here is derived from an EMBL/GenBank/DDBJ whole genome shotgun (WGS) entry which is preliminary data.</text>
</comment>
<keyword evidence="2" id="KW-0805">Transcription regulation</keyword>
<evidence type="ECO:0000256" key="1">
    <source>
        <dbReference type="ARBA" id="ARBA00022801"/>
    </source>
</evidence>
<evidence type="ECO:0000259" key="6">
    <source>
        <dbReference type="PROSITE" id="PS50921"/>
    </source>
</evidence>
<feature type="domain" description="ANTAR" evidence="6">
    <location>
        <begin position="59"/>
        <end position="120"/>
    </location>
</feature>
<feature type="region of interest" description="Disordered" evidence="4">
    <location>
        <begin position="1"/>
        <end position="48"/>
    </location>
</feature>
<dbReference type="SMART" id="SM00331">
    <property type="entry name" value="PP2C_SIG"/>
    <property type="match status" value="1"/>
</dbReference>
<dbReference type="SUPFAM" id="SSF52172">
    <property type="entry name" value="CheY-like"/>
    <property type="match status" value="1"/>
</dbReference>
<dbReference type="PROSITE" id="PS50113">
    <property type="entry name" value="PAC"/>
    <property type="match status" value="1"/>
</dbReference>
<dbReference type="Gene3D" id="3.60.40.10">
    <property type="entry name" value="PPM-type phosphatase domain"/>
    <property type="match status" value="1"/>
</dbReference>
<feature type="compositionally biased region" description="Low complexity" evidence="4">
    <location>
        <begin position="152"/>
        <end position="165"/>
    </location>
</feature>